<keyword evidence="1 3" id="KW-0472">Membrane</keyword>
<gene>
    <name evidence="4" type="ORF">SAE02_16820</name>
</gene>
<name>A0A512DM29_9PROT</name>
<reference evidence="4 5" key="1">
    <citation type="submission" date="2019-07" db="EMBL/GenBank/DDBJ databases">
        <title>Whole genome shotgun sequence of Skermanella aerolata NBRC 106429.</title>
        <authorList>
            <person name="Hosoyama A."/>
            <person name="Uohara A."/>
            <person name="Ohji S."/>
            <person name="Ichikawa N."/>
        </authorList>
    </citation>
    <scope>NUCLEOTIDE SEQUENCE [LARGE SCALE GENOMIC DNA]</scope>
    <source>
        <strain evidence="4 5">NBRC 106429</strain>
    </source>
</reference>
<keyword evidence="1" id="KW-0375">Hydrogen ion transport</keyword>
<evidence type="ECO:0000256" key="1">
    <source>
        <dbReference type="PIRNR" id="PIRNR032126"/>
    </source>
</evidence>
<dbReference type="AlphaFoldDB" id="A0A512DM29"/>
<dbReference type="InterPro" id="IPR032820">
    <property type="entry name" value="ATPase_put"/>
</dbReference>
<dbReference type="InterPro" id="IPR016989">
    <property type="entry name" value="Atp1_alphaprobac"/>
</dbReference>
<dbReference type="OrthoDB" id="15401at2"/>
<feature type="compositionally biased region" description="Pro residues" evidence="2">
    <location>
        <begin position="1"/>
        <end position="10"/>
    </location>
</feature>
<sequence>MSDDQSPPPSLADLDARLQKARERSAGPAPVAGGDDGLSKRSIGLAFRIGIEMVAAMIVGVGGGMLLDNWLGTTPWGLIGMFFLGAGAGIVNVYRAVNGIGYAPGYRKEPGPKSGPEQ</sequence>
<dbReference type="GO" id="GO:1902600">
    <property type="term" value="P:proton transmembrane transport"/>
    <property type="evidence" value="ECO:0007669"/>
    <property type="project" value="UniProtKB-KW"/>
</dbReference>
<feature type="region of interest" description="Disordered" evidence="2">
    <location>
        <begin position="1"/>
        <end position="39"/>
    </location>
</feature>
<keyword evidence="1" id="KW-0406">Ion transport</keyword>
<keyword evidence="5" id="KW-1185">Reference proteome</keyword>
<dbReference type="Proteomes" id="UP000321523">
    <property type="component" value="Unassembled WGS sequence"/>
</dbReference>
<evidence type="ECO:0000256" key="3">
    <source>
        <dbReference type="SAM" id="Phobius"/>
    </source>
</evidence>
<evidence type="ECO:0000313" key="5">
    <source>
        <dbReference type="Proteomes" id="UP000321523"/>
    </source>
</evidence>
<keyword evidence="3" id="KW-1133">Transmembrane helix</keyword>
<dbReference type="Pfam" id="PF09527">
    <property type="entry name" value="ATPase_gene1"/>
    <property type="match status" value="1"/>
</dbReference>
<keyword evidence="1" id="KW-0813">Transport</keyword>
<evidence type="ECO:0000313" key="4">
    <source>
        <dbReference type="EMBL" id="GEO37534.1"/>
    </source>
</evidence>
<keyword evidence="3" id="KW-0812">Transmembrane</keyword>
<feature type="transmembrane region" description="Helical" evidence="3">
    <location>
        <begin position="78"/>
        <end position="97"/>
    </location>
</feature>
<comment type="function">
    <text evidence="1">A possible function for this protein is to guide the assembly of the membrane sector of the ATPase enzyme complex.</text>
</comment>
<protein>
    <recommendedName>
        <fullName evidence="1">ATP synthase protein I</fullName>
    </recommendedName>
</protein>
<comment type="similarity">
    <text evidence="1">Belongs to the bacterial AtpI family.</text>
</comment>
<dbReference type="RefSeq" id="WP_044427284.1">
    <property type="nucleotide sequence ID" value="NZ_BJYZ01000006.1"/>
</dbReference>
<proteinExistence type="inferred from homology"/>
<feature type="transmembrane region" description="Helical" evidence="3">
    <location>
        <begin position="45"/>
        <end position="66"/>
    </location>
</feature>
<comment type="caution">
    <text evidence="4">The sequence shown here is derived from an EMBL/GenBank/DDBJ whole genome shotgun (WGS) entry which is preliminary data.</text>
</comment>
<dbReference type="PIRSF" id="PIRSF032126">
    <property type="entry name" value="F0F1_ATP_synthase_subunit_I"/>
    <property type="match status" value="1"/>
</dbReference>
<evidence type="ECO:0000256" key="2">
    <source>
        <dbReference type="SAM" id="MobiDB-lite"/>
    </source>
</evidence>
<feature type="compositionally biased region" description="Basic and acidic residues" evidence="2">
    <location>
        <begin position="14"/>
        <end position="25"/>
    </location>
</feature>
<organism evidence="4 5">
    <name type="scientific">Skermanella aerolata</name>
    <dbReference type="NCBI Taxonomy" id="393310"/>
    <lineage>
        <taxon>Bacteria</taxon>
        <taxon>Pseudomonadati</taxon>
        <taxon>Pseudomonadota</taxon>
        <taxon>Alphaproteobacteria</taxon>
        <taxon>Rhodospirillales</taxon>
        <taxon>Azospirillaceae</taxon>
        <taxon>Skermanella</taxon>
    </lineage>
</organism>
<dbReference type="GO" id="GO:0045259">
    <property type="term" value="C:proton-transporting ATP synthase complex"/>
    <property type="evidence" value="ECO:0007669"/>
    <property type="project" value="UniProtKB-UniRule"/>
</dbReference>
<accession>A0A512DM29</accession>
<dbReference type="EMBL" id="BJYZ01000006">
    <property type="protein sequence ID" value="GEO37534.1"/>
    <property type="molecule type" value="Genomic_DNA"/>
</dbReference>